<dbReference type="RefSeq" id="WP_206983999.1">
    <property type="nucleotide sequence ID" value="NZ_JAFLQZ010000004.1"/>
</dbReference>
<dbReference type="SUPFAM" id="SSF52266">
    <property type="entry name" value="SGNH hydrolase"/>
    <property type="match status" value="1"/>
</dbReference>
<dbReference type="EMBL" id="JAFLQZ010000004">
    <property type="protein sequence ID" value="MBO0358071.1"/>
    <property type="molecule type" value="Genomic_DNA"/>
</dbReference>
<name>A0A939EW11_9BACT</name>
<comment type="caution">
    <text evidence="1">The sequence shown here is derived from an EMBL/GenBank/DDBJ whole genome shotgun (WGS) entry which is preliminary data.</text>
</comment>
<sequence>MHITIVGGCFPVQYNIEPDQLYHHTLRKLLATHCADQWPALEIIRYERFSTCLAKLAAAQARQPTQVVLFHLRAEPVMRLSKLYYRFLNDQNQVRHSLNFSWGPHSNPERYDLLTRLRPAPALPPPPETRLHRYFRQLNLRLGAAVGNRRRALRQYQELVAAVVAFCQHEGIRLLLVGPVSRPCAQVENRLSWQLDAHFTRFAQQHGLDYLPTLGETDATGQPLFFSNGIHVSPAGHHRIGHLLYQRLQPASAPPCQNS</sequence>
<evidence type="ECO:0000313" key="2">
    <source>
        <dbReference type="Proteomes" id="UP000664144"/>
    </source>
</evidence>
<protein>
    <submittedName>
        <fullName evidence="1">SGNH/GDSL hydrolase family protein</fullName>
    </submittedName>
</protein>
<organism evidence="1 2">
    <name type="scientific">Hymenobacter telluris</name>
    <dbReference type="NCBI Taxonomy" id="2816474"/>
    <lineage>
        <taxon>Bacteria</taxon>
        <taxon>Pseudomonadati</taxon>
        <taxon>Bacteroidota</taxon>
        <taxon>Cytophagia</taxon>
        <taxon>Cytophagales</taxon>
        <taxon>Hymenobacteraceae</taxon>
        <taxon>Hymenobacter</taxon>
    </lineage>
</organism>
<dbReference type="GO" id="GO:0016788">
    <property type="term" value="F:hydrolase activity, acting on ester bonds"/>
    <property type="evidence" value="ECO:0007669"/>
    <property type="project" value="UniProtKB-ARBA"/>
</dbReference>
<evidence type="ECO:0000313" key="1">
    <source>
        <dbReference type="EMBL" id="MBO0358071.1"/>
    </source>
</evidence>
<keyword evidence="1" id="KW-0378">Hydrolase</keyword>
<keyword evidence="2" id="KW-1185">Reference proteome</keyword>
<proteinExistence type="predicted"/>
<dbReference type="Gene3D" id="3.40.50.1110">
    <property type="entry name" value="SGNH hydrolase"/>
    <property type="match status" value="1"/>
</dbReference>
<accession>A0A939EW11</accession>
<gene>
    <name evidence="1" type="ORF">J0X19_08965</name>
</gene>
<dbReference type="InterPro" id="IPR036514">
    <property type="entry name" value="SGNH_hydro_sf"/>
</dbReference>
<dbReference type="Proteomes" id="UP000664144">
    <property type="component" value="Unassembled WGS sequence"/>
</dbReference>
<reference evidence="1" key="1">
    <citation type="submission" date="2021-03" db="EMBL/GenBank/DDBJ databases">
        <authorList>
            <person name="Kim M.K."/>
        </authorList>
    </citation>
    <scope>NUCLEOTIDE SEQUENCE</scope>
    <source>
        <strain evidence="1">BT186</strain>
    </source>
</reference>
<dbReference type="AlphaFoldDB" id="A0A939EW11"/>